<dbReference type="SMART" id="SM00066">
    <property type="entry name" value="GAL4"/>
    <property type="match status" value="1"/>
</dbReference>
<dbReference type="InterPro" id="IPR007219">
    <property type="entry name" value="XnlR_reg_dom"/>
</dbReference>
<comment type="caution">
    <text evidence="7">The sequence shown here is derived from an EMBL/GenBank/DDBJ whole genome shotgun (WGS) entry which is preliminary data.</text>
</comment>
<evidence type="ECO:0000256" key="1">
    <source>
        <dbReference type="ARBA" id="ARBA00004123"/>
    </source>
</evidence>
<dbReference type="Gene3D" id="4.10.240.10">
    <property type="entry name" value="Zn(2)-C6 fungal-type DNA-binding domain"/>
    <property type="match status" value="1"/>
</dbReference>
<keyword evidence="2" id="KW-0479">Metal-binding</keyword>
<feature type="compositionally biased region" description="Polar residues" evidence="5">
    <location>
        <begin position="804"/>
        <end position="817"/>
    </location>
</feature>
<feature type="compositionally biased region" description="Low complexity" evidence="5">
    <location>
        <begin position="659"/>
        <end position="674"/>
    </location>
</feature>
<name>A0A1E3KG01_9TREE</name>
<evidence type="ECO:0000256" key="5">
    <source>
        <dbReference type="SAM" id="MobiDB-lite"/>
    </source>
</evidence>
<evidence type="ECO:0000256" key="2">
    <source>
        <dbReference type="ARBA" id="ARBA00022723"/>
    </source>
</evidence>
<feature type="compositionally biased region" description="Pro residues" evidence="5">
    <location>
        <begin position="675"/>
        <end position="684"/>
    </location>
</feature>
<dbReference type="InterPro" id="IPR050987">
    <property type="entry name" value="AtrR-like"/>
</dbReference>
<sequence length="882" mass="96421">MSDDKKGEERVLDPSEIRWKMAVACDVCRRRKVRCDGERPCSRCAKANIECTFSLPRPMLGNPLVFTLAKRKAPGSLRGDEFDGNKRRATSSAEPAQMMPVASTSAIPATVPRTHMPNASASIPPRRLAIDQSPSHKRHLLLVDKDDQLVYSGPSSGMPMFDQMGVLKTVEISEGQASNGNIPPPPGSALGYAGAHGASRDYFDLCAQKCPVESMHQLIKIHFQSSAFFPLLHFPSFYSEFVACTQRRLRCTPQYGALLMSILAVTARLVESARPFLHEKDRQGELFYEVAQDLLKISTNKLDIRHILALYHLATFAECKKSSAGEASSFVSEAIGLGFTTGLHRNASEFQMDPVTSQIRTRLFWALYRINISLAYSQGRPSLILLSDCSVDFPAIIDNEYITKSAMGPQPDDRPSVIMAGAVKNLETFMVLEQVLSIINAPANPISQRYSVDSADSRKGDRFQRAETRLQEIERSLPPYLREERVPSNNEVSVHYIVSSRIRSSLLFVRILMARQALVEEFESSSHTGSPAPTDATITACRLSIDCISMYARLKHLDYLQYSGFYSVSHITAAAHTLIACMVRSTQLAQAHRQELMSAIDLLRLLSRRFTCSEPAAVLLLDLTKSLDLNNRQGGSSSDREAVAIRVLARKMAVSPSAAAPIPLPPISRSASPSSQPPPPPGAYPPQAQANYPGQAFHPSSIPSSRIDPALQSQSEYPIARSADSDTRNMPPPRPAHFSPTQSLFSIQSPSNVSSARYEPPPRWGANGSGGLEAELNGEQQQQAGSYAVNGEYMEYEGSMGYNGQETPMSQPGSEWQGSALAEGSGREGQEGQDAALQAQTQQIAEFMVSGMPQMVPTNAPASGSEWAANFSFLNDGLFGPL</sequence>
<keyword evidence="4" id="KW-0539">Nucleus</keyword>
<evidence type="ECO:0000313" key="8">
    <source>
        <dbReference type="Proteomes" id="UP000095149"/>
    </source>
</evidence>
<proteinExistence type="predicted"/>
<dbReference type="InterPro" id="IPR001138">
    <property type="entry name" value="Zn2Cys6_DnaBD"/>
</dbReference>
<dbReference type="AlphaFoldDB" id="A0A1E3KG01"/>
<dbReference type="Pfam" id="PF00172">
    <property type="entry name" value="Zn_clus"/>
    <property type="match status" value="1"/>
</dbReference>
<dbReference type="GO" id="GO:0005634">
    <property type="term" value="C:nucleus"/>
    <property type="evidence" value="ECO:0007669"/>
    <property type="project" value="UniProtKB-SubCell"/>
</dbReference>
<dbReference type="OrthoDB" id="2569497at2759"/>
<feature type="compositionally biased region" description="Low complexity" evidence="5">
    <location>
        <begin position="685"/>
        <end position="696"/>
    </location>
</feature>
<dbReference type="GO" id="GO:0000981">
    <property type="term" value="F:DNA-binding transcription factor activity, RNA polymerase II-specific"/>
    <property type="evidence" value="ECO:0007669"/>
    <property type="project" value="InterPro"/>
</dbReference>
<organism evidence="7 8">
    <name type="scientific">Cryptococcus amylolentus CBS 6273</name>
    <dbReference type="NCBI Taxonomy" id="1296118"/>
    <lineage>
        <taxon>Eukaryota</taxon>
        <taxon>Fungi</taxon>
        <taxon>Dikarya</taxon>
        <taxon>Basidiomycota</taxon>
        <taxon>Agaricomycotina</taxon>
        <taxon>Tremellomycetes</taxon>
        <taxon>Tremellales</taxon>
        <taxon>Cryptococcaceae</taxon>
        <taxon>Cryptococcus</taxon>
    </lineage>
</organism>
<dbReference type="SUPFAM" id="SSF57701">
    <property type="entry name" value="Zn2/Cys6 DNA-binding domain"/>
    <property type="match status" value="1"/>
</dbReference>
<dbReference type="PANTHER" id="PTHR46910">
    <property type="entry name" value="TRANSCRIPTION FACTOR PDR1"/>
    <property type="match status" value="1"/>
</dbReference>
<dbReference type="SMART" id="SM00906">
    <property type="entry name" value="Fungal_trans"/>
    <property type="match status" value="1"/>
</dbReference>
<dbReference type="PANTHER" id="PTHR46910:SF3">
    <property type="entry name" value="HALOTOLERANCE PROTEIN 9-RELATED"/>
    <property type="match status" value="1"/>
</dbReference>
<dbReference type="PROSITE" id="PS50048">
    <property type="entry name" value="ZN2_CY6_FUNGAL_2"/>
    <property type="match status" value="1"/>
</dbReference>
<keyword evidence="3" id="KW-0238">DNA-binding</keyword>
<evidence type="ECO:0000259" key="6">
    <source>
        <dbReference type="PROSITE" id="PS50048"/>
    </source>
</evidence>
<dbReference type="GO" id="GO:0006351">
    <property type="term" value="P:DNA-templated transcription"/>
    <property type="evidence" value="ECO:0007669"/>
    <property type="project" value="InterPro"/>
</dbReference>
<dbReference type="CDD" id="cd12148">
    <property type="entry name" value="fungal_TF_MHR"/>
    <property type="match status" value="1"/>
</dbReference>
<dbReference type="InterPro" id="IPR036864">
    <property type="entry name" value="Zn2-C6_fun-type_DNA-bd_sf"/>
</dbReference>
<feature type="compositionally biased region" description="Polar residues" evidence="5">
    <location>
        <begin position="739"/>
        <end position="755"/>
    </location>
</feature>
<dbReference type="EMBL" id="MEKH01000002">
    <property type="protein sequence ID" value="ODO11222.1"/>
    <property type="molecule type" value="Genomic_DNA"/>
</dbReference>
<protein>
    <recommendedName>
        <fullName evidence="6">Zn(2)-C6 fungal-type domain-containing protein</fullName>
    </recommendedName>
</protein>
<accession>A0A1E3KG01</accession>
<dbReference type="GO" id="GO:0008270">
    <property type="term" value="F:zinc ion binding"/>
    <property type="evidence" value="ECO:0007669"/>
    <property type="project" value="InterPro"/>
</dbReference>
<dbReference type="CDD" id="cd00067">
    <property type="entry name" value="GAL4"/>
    <property type="match status" value="1"/>
</dbReference>
<feature type="domain" description="Zn(2)-C6 fungal-type" evidence="6">
    <location>
        <begin position="24"/>
        <end position="53"/>
    </location>
</feature>
<evidence type="ECO:0000256" key="3">
    <source>
        <dbReference type="ARBA" id="ARBA00023125"/>
    </source>
</evidence>
<feature type="region of interest" description="Disordered" evidence="5">
    <location>
        <begin position="75"/>
        <end position="98"/>
    </location>
</feature>
<feature type="region of interest" description="Disordered" evidence="5">
    <location>
        <begin position="804"/>
        <end position="834"/>
    </location>
</feature>
<evidence type="ECO:0000256" key="4">
    <source>
        <dbReference type="ARBA" id="ARBA00023242"/>
    </source>
</evidence>
<gene>
    <name evidence="7" type="ORF">I350_01826</name>
</gene>
<dbReference type="GO" id="GO:0003677">
    <property type="term" value="F:DNA binding"/>
    <property type="evidence" value="ECO:0007669"/>
    <property type="project" value="UniProtKB-KW"/>
</dbReference>
<dbReference type="Pfam" id="PF04082">
    <property type="entry name" value="Fungal_trans"/>
    <property type="match status" value="1"/>
</dbReference>
<evidence type="ECO:0000313" key="7">
    <source>
        <dbReference type="EMBL" id="ODO11222.1"/>
    </source>
</evidence>
<comment type="subcellular location">
    <subcellularLocation>
        <location evidence="1">Nucleus</location>
    </subcellularLocation>
</comment>
<feature type="region of interest" description="Disordered" evidence="5">
    <location>
        <begin position="659"/>
        <end position="773"/>
    </location>
</feature>
<reference evidence="7 8" key="1">
    <citation type="submission" date="2016-06" db="EMBL/GenBank/DDBJ databases">
        <title>Evolution of pathogenesis and genome organization in the Tremellales.</title>
        <authorList>
            <person name="Cuomo C."/>
            <person name="Litvintseva A."/>
            <person name="Heitman J."/>
            <person name="Chen Y."/>
            <person name="Sun S."/>
            <person name="Springer D."/>
            <person name="Dromer F."/>
            <person name="Young S."/>
            <person name="Zeng Q."/>
            <person name="Chapman S."/>
            <person name="Gujja S."/>
            <person name="Saif S."/>
            <person name="Birren B."/>
        </authorList>
    </citation>
    <scope>NUCLEOTIDE SEQUENCE [LARGE SCALE GENOMIC DNA]</scope>
    <source>
        <strain evidence="7 8">CBS 6273</strain>
    </source>
</reference>
<dbReference type="PROSITE" id="PS00463">
    <property type="entry name" value="ZN2_CY6_FUNGAL_1"/>
    <property type="match status" value="1"/>
</dbReference>
<dbReference type="Proteomes" id="UP000095149">
    <property type="component" value="Unassembled WGS sequence"/>
</dbReference>